<dbReference type="Gene3D" id="1.10.443.10">
    <property type="entry name" value="Intergrase catalytic core"/>
    <property type="match status" value="1"/>
</dbReference>
<evidence type="ECO:0000256" key="2">
    <source>
        <dbReference type="ARBA" id="ARBA00023125"/>
    </source>
</evidence>
<evidence type="ECO:0000313" key="7">
    <source>
        <dbReference type="Proteomes" id="UP001239462"/>
    </source>
</evidence>
<dbReference type="InterPro" id="IPR044068">
    <property type="entry name" value="CB"/>
</dbReference>
<dbReference type="SUPFAM" id="SSF56349">
    <property type="entry name" value="DNA breaking-rejoining enzymes"/>
    <property type="match status" value="1"/>
</dbReference>
<keyword evidence="3" id="KW-0233">DNA recombination</keyword>
<feature type="domain" description="Core-binding (CB)" evidence="5">
    <location>
        <begin position="78"/>
        <end position="164"/>
    </location>
</feature>
<proteinExistence type="predicted"/>
<protein>
    <recommendedName>
        <fullName evidence="5">Core-binding (CB) domain-containing protein</fullName>
    </recommendedName>
</protein>
<dbReference type="PROSITE" id="PS51900">
    <property type="entry name" value="CB"/>
    <property type="match status" value="1"/>
</dbReference>
<dbReference type="InterPro" id="IPR010998">
    <property type="entry name" value="Integrase_recombinase_N"/>
</dbReference>
<organism evidence="6 7">
    <name type="scientific">Roseiconus lacunae</name>
    <dbReference type="NCBI Taxonomy" id="2605694"/>
    <lineage>
        <taxon>Bacteria</taxon>
        <taxon>Pseudomonadati</taxon>
        <taxon>Planctomycetota</taxon>
        <taxon>Planctomycetia</taxon>
        <taxon>Pirellulales</taxon>
        <taxon>Pirellulaceae</taxon>
        <taxon>Roseiconus</taxon>
    </lineage>
</organism>
<dbReference type="InterPro" id="IPR011010">
    <property type="entry name" value="DNA_brk_join_enz"/>
</dbReference>
<keyword evidence="7" id="KW-1185">Reference proteome</keyword>
<comment type="caution">
    <text evidence="6">The sequence shown here is derived from an EMBL/GenBank/DDBJ whole genome shotgun (WGS) entry which is preliminary data.</text>
</comment>
<evidence type="ECO:0000259" key="5">
    <source>
        <dbReference type="PROSITE" id="PS51900"/>
    </source>
</evidence>
<dbReference type="Proteomes" id="UP001239462">
    <property type="component" value="Unassembled WGS sequence"/>
</dbReference>
<dbReference type="RefSeq" id="WP_289162299.1">
    <property type="nucleotide sequence ID" value="NZ_JASZZN010000003.1"/>
</dbReference>
<name>A0ABT7PDP3_9BACT</name>
<dbReference type="InterPro" id="IPR013762">
    <property type="entry name" value="Integrase-like_cat_sf"/>
</dbReference>
<dbReference type="EMBL" id="JASZZN010000003">
    <property type="protein sequence ID" value="MDM4014615.1"/>
    <property type="molecule type" value="Genomic_DNA"/>
</dbReference>
<keyword evidence="2 4" id="KW-0238">DNA-binding</keyword>
<evidence type="ECO:0000256" key="3">
    <source>
        <dbReference type="ARBA" id="ARBA00023172"/>
    </source>
</evidence>
<keyword evidence="1" id="KW-0229">DNA integration</keyword>
<evidence type="ECO:0000256" key="1">
    <source>
        <dbReference type="ARBA" id="ARBA00022908"/>
    </source>
</evidence>
<gene>
    <name evidence="6" type="ORF">QTN89_04175</name>
</gene>
<evidence type="ECO:0000256" key="4">
    <source>
        <dbReference type="PROSITE-ProRule" id="PRU01248"/>
    </source>
</evidence>
<evidence type="ECO:0000313" key="6">
    <source>
        <dbReference type="EMBL" id="MDM4014615.1"/>
    </source>
</evidence>
<dbReference type="Gene3D" id="1.10.150.130">
    <property type="match status" value="1"/>
</dbReference>
<reference evidence="6 7" key="1">
    <citation type="submission" date="2023-06" db="EMBL/GenBank/DDBJ databases">
        <title>Roseiconus lacunae JC819 isolated from Gulf of Mannar region, Tamil Nadu.</title>
        <authorList>
            <person name="Pk S."/>
            <person name="Ch S."/>
            <person name="Ch V.R."/>
        </authorList>
    </citation>
    <scope>NUCLEOTIDE SEQUENCE [LARGE SCALE GENOMIC DNA]</scope>
    <source>
        <strain evidence="6 7">JC819</strain>
    </source>
</reference>
<sequence length="389" mass="44750">MSVSQSTTKPEKPYPEFPLFPHTRGQWVKKFRGKQYSCGTWYDENGKSNHVAALARWNEIRNRLELGAAPQRKSSDQITTDRLVNLYLDAKNAKVEVGDLSKATFNQYKLVCRWLKDNLGEHRLVESLEPIDFVTLRSKFPKEWRTTTIKNQIVLIRSIFRWAYEAGLLDRPVRYGDNFSKPKPKRVKAEKAKSHKKEFTAQEFWTLFKHAPPQIRAWMLLGLNAGYGNSDLSRLKVARATGEWLDVIRGKTSEPRRCWLWPETRRAIKTVLKNHDGGELLFQSMFGQPLVAEDGTRDAVTGEFKKLREACKVDRKGVSFYALRHMTETIGGQCPGVPNVQVVVDFIMGHKDDSMGGVYRESIPDASIKKVCQHIRNWIMDAKPSRLRV</sequence>
<accession>A0ABT7PDP3</accession>